<dbReference type="InterPro" id="IPR036691">
    <property type="entry name" value="Endo/exonu/phosph_ase_sf"/>
</dbReference>
<evidence type="ECO:0000313" key="3">
    <source>
        <dbReference type="Proteomes" id="UP001215598"/>
    </source>
</evidence>
<proteinExistence type="predicted"/>
<gene>
    <name evidence="2" type="ORF">B0H16DRAFT_1661874</name>
</gene>
<dbReference type="EMBL" id="JARKIB010000033">
    <property type="protein sequence ID" value="KAJ7762099.1"/>
    <property type="molecule type" value="Genomic_DNA"/>
</dbReference>
<reference evidence="2" key="1">
    <citation type="submission" date="2023-03" db="EMBL/GenBank/DDBJ databases">
        <title>Massive genome expansion in bonnet fungi (Mycena s.s.) driven by repeated elements and novel gene families across ecological guilds.</title>
        <authorList>
            <consortium name="Lawrence Berkeley National Laboratory"/>
            <person name="Harder C.B."/>
            <person name="Miyauchi S."/>
            <person name="Viragh M."/>
            <person name="Kuo A."/>
            <person name="Thoen E."/>
            <person name="Andreopoulos B."/>
            <person name="Lu D."/>
            <person name="Skrede I."/>
            <person name="Drula E."/>
            <person name="Henrissat B."/>
            <person name="Morin E."/>
            <person name="Kohler A."/>
            <person name="Barry K."/>
            <person name="LaButti K."/>
            <person name="Morin E."/>
            <person name="Salamov A."/>
            <person name="Lipzen A."/>
            <person name="Mereny Z."/>
            <person name="Hegedus B."/>
            <person name="Baldrian P."/>
            <person name="Stursova M."/>
            <person name="Weitz H."/>
            <person name="Taylor A."/>
            <person name="Grigoriev I.V."/>
            <person name="Nagy L.G."/>
            <person name="Martin F."/>
            <person name="Kauserud H."/>
        </authorList>
    </citation>
    <scope>NUCLEOTIDE SEQUENCE</scope>
    <source>
        <strain evidence="2">CBHHK182m</strain>
    </source>
</reference>
<evidence type="ECO:0000313" key="2">
    <source>
        <dbReference type="EMBL" id="KAJ7762099.1"/>
    </source>
</evidence>
<sequence length="350" mass="39462">MFDEKIGVMAVGETHLSAEQAVEIQESHLGRRMDIYNSPFPDDPSTKGVALVLNRELTNTKGVKIHYIKPGRAILAVIPWHGTLTMTALAIYAPAESMEENQAFWEELCNLWMTLDLPVPDWIGGDTNLGEEPMDRLPHRSDASGAVAAFTKFKRMLEVKDGWRTVNPDTKAYTYASTNGKSLSRIDKILVSPTLMRNCRNWSIDDVSGKLTDHRMVSVVIRAPGAPFIGEGRYTIPLFLLKDTEFMKFVVEKGENLEEFLTEDRSDSTNIQTRFKAFKDEIRDFGRKRAKEAIGALEKKKRKLQDQRKDILENGLRREAPDTPDNDESTADYPSSERSTESGSETAKTD</sequence>
<dbReference type="Gene3D" id="3.60.10.10">
    <property type="entry name" value="Endonuclease/exonuclease/phosphatase"/>
    <property type="match status" value="1"/>
</dbReference>
<protein>
    <recommendedName>
        <fullName evidence="4">DNase I-like protein</fullName>
    </recommendedName>
</protein>
<accession>A0AAD7JG96</accession>
<dbReference type="SUPFAM" id="SSF56219">
    <property type="entry name" value="DNase I-like"/>
    <property type="match status" value="1"/>
</dbReference>
<feature type="compositionally biased region" description="Basic and acidic residues" evidence="1">
    <location>
        <begin position="304"/>
        <end position="321"/>
    </location>
</feature>
<evidence type="ECO:0008006" key="4">
    <source>
        <dbReference type="Google" id="ProtNLM"/>
    </source>
</evidence>
<dbReference type="Proteomes" id="UP001215598">
    <property type="component" value="Unassembled WGS sequence"/>
</dbReference>
<keyword evidence="3" id="KW-1185">Reference proteome</keyword>
<feature type="region of interest" description="Disordered" evidence="1">
    <location>
        <begin position="303"/>
        <end position="350"/>
    </location>
</feature>
<name>A0AAD7JG96_9AGAR</name>
<dbReference type="AlphaFoldDB" id="A0AAD7JG96"/>
<feature type="compositionally biased region" description="Low complexity" evidence="1">
    <location>
        <begin position="341"/>
        <end position="350"/>
    </location>
</feature>
<organism evidence="2 3">
    <name type="scientific">Mycena metata</name>
    <dbReference type="NCBI Taxonomy" id="1033252"/>
    <lineage>
        <taxon>Eukaryota</taxon>
        <taxon>Fungi</taxon>
        <taxon>Dikarya</taxon>
        <taxon>Basidiomycota</taxon>
        <taxon>Agaricomycotina</taxon>
        <taxon>Agaricomycetes</taxon>
        <taxon>Agaricomycetidae</taxon>
        <taxon>Agaricales</taxon>
        <taxon>Marasmiineae</taxon>
        <taxon>Mycenaceae</taxon>
        <taxon>Mycena</taxon>
    </lineage>
</organism>
<comment type="caution">
    <text evidence="2">The sequence shown here is derived from an EMBL/GenBank/DDBJ whole genome shotgun (WGS) entry which is preliminary data.</text>
</comment>
<evidence type="ECO:0000256" key="1">
    <source>
        <dbReference type="SAM" id="MobiDB-lite"/>
    </source>
</evidence>